<dbReference type="EMBL" id="MGJD01000010">
    <property type="protein sequence ID" value="OGN01127.1"/>
    <property type="molecule type" value="Genomic_DNA"/>
</dbReference>
<dbReference type="GO" id="GO:0034355">
    <property type="term" value="P:NAD+ biosynthetic process via the salvage pathway"/>
    <property type="evidence" value="ECO:0007669"/>
    <property type="project" value="TreeGrafter"/>
</dbReference>
<evidence type="ECO:0000256" key="4">
    <source>
        <dbReference type="ARBA" id="ARBA00022553"/>
    </source>
</evidence>
<comment type="pathway">
    <text evidence="1 7">Cofactor biosynthesis; NAD(+) biosynthesis; nicotinate D-ribonucleotide from nicotinate: step 1/1.</text>
</comment>
<organism evidence="10 11">
    <name type="scientific">Candidatus Yanofskybacteria bacterium RIFCSPHIGHO2_01_FULL_41_53</name>
    <dbReference type="NCBI Taxonomy" id="1802663"/>
    <lineage>
        <taxon>Bacteria</taxon>
        <taxon>Candidatus Yanofskyibacteriota</taxon>
    </lineage>
</organism>
<dbReference type="NCBIfam" id="TIGR01514">
    <property type="entry name" value="NAPRTase"/>
    <property type="match status" value="1"/>
</dbReference>
<keyword evidence="5 7" id="KW-0436">Ligase</keyword>
<dbReference type="InterPro" id="IPR041525">
    <property type="entry name" value="N/Namide_PRibTrfase"/>
</dbReference>
<dbReference type="SUPFAM" id="SSF51690">
    <property type="entry name" value="Nicotinate/Quinolinate PRTase C-terminal domain-like"/>
    <property type="match status" value="1"/>
</dbReference>
<dbReference type="PANTHER" id="PTHR11098:SF1">
    <property type="entry name" value="NICOTINATE PHOSPHORIBOSYLTRANSFERASE"/>
    <property type="match status" value="1"/>
</dbReference>
<dbReference type="InterPro" id="IPR006406">
    <property type="entry name" value="Nic_PRibTrfase"/>
</dbReference>
<comment type="caution">
    <text evidence="10">The sequence shown here is derived from an EMBL/GenBank/DDBJ whole genome shotgun (WGS) entry which is preliminary data.</text>
</comment>
<dbReference type="Pfam" id="PF17767">
    <property type="entry name" value="NAPRTase_N"/>
    <property type="match status" value="1"/>
</dbReference>
<evidence type="ECO:0000313" key="10">
    <source>
        <dbReference type="EMBL" id="OGN01127.1"/>
    </source>
</evidence>
<dbReference type="AlphaFoldDB" id="A0A1F8EJU5"/>
<dbReference type="GO" id="GO:0005829">
    <property type="term" value="C:cytosol"/>
    <property type="evidence" value="ECO:0007669"/>
    <property type="project" value="TreeGrafter"/>
</dbReference>
<dbReference type="UniPathway" id="UPA00253">
    <property type="reaction ID" value="UER00457"/>
</dbReference>
<evidence type="ECO:0000256" key="5">
    <source>
        <dbReference type="ARBA" id="ARBA00022598"/>
    </source>
</evidence>
<dbReference type="InterPro" id="IPR007229">
    <property type="entry name" value="Nic_PRibTrfase-Fam"/>
</dbReference>
<comment type="similarity">
    <text evidence="2 7">Belongs to the NAPRTase family.</text>
</comment>
<dbReference type="InterPro" id="IPR040727">
    <property type="entry name" value="NAPRTase_N"/>
</dbReference>
<dbReference type="SUPFAM" id="SSF54675">
    <property type="entry name" value="Nicotinate/Quinolinate PRTase N-terminal domain-like"/>
    <property type="match status" value="1"/>
</dbReference>
<dbReference type="Pfam" id="PF04095">
    <property type="entry name" value="NAPRTase"/>
    <property type="match status" value="1"/>
</dbReference>
<accession>A0A1F8EJU5</accession>
<dbReference type="NCBIfam" id="NF003704">
    <property type="entry name" value="PRK05321.1"/>
    <property type="match status" value="1"/>
</dbReference>
<dbReference type="EC" id="6.3.4.21" evidence="3 7"/>
<gene>
    <name evidence="10" type="ORF">A2650_00500</name>
</gene>
<keyword evidence="10" id="KW-0808">Transferase</keyword>
<keyword evidence="6 7" id="KW-0662">Pyridine nucleotide biosynthesis</keyword>
<evidence type="ECO:0000256" key="7">
    <source>
        <dbReference type="RuleBase" id="RU003838"/>
    </source>
</evidence>
<evidence type="ECO:0000256" key="6">
    <source>
        <dbReference type="ARBA" id="ARBA00022642"/>
    </source>
</evidence>
<feature type="domain" description="Nicotinate phosphoribosyltransferase N-terminal" evidence="9">
    <location>
        <begin position="17"/>
        <end position="143"/>
    </location>
</feature>
<dbReference type="Gene3D" id="3.20.140.10">
    <property type="entry name" value="nicotinate phosphoribosyltransferase"/>
    <property type="match status" value="1"/>
</dbReference>
<evidence type="ECO:0000259" key="8">
    <source>
        <dbReference type="Pfam" id="PF04095"/>
    </source>
</evidence>
<sequence>MLYRGRDGDKPITESFLDTDFYKFTMGDFIFSDTQLADAVVTLRLKCRTKNIKLGNVIPMTHLREELDHARRLKPTNSELYYLRGMDVYGNRMLSEPYLQFLKNINLPEYNMRYTHEGDIELEFAGPYKSNTYWELFGLSIVNELYHRYALRKCLYSEAEHSRYMMTGLSRLLTKVEKLRQYPDLTFSDFGTRRRASRDWQEEVVEVMATQLPKQFRGTSNVYLAMKYNLVPIGTSAHELFMVAAGLADIESNGDRDAIRASQNEILGAWWDKYGHGLSIALTDTFGTKFTFDNAPAEVTRDWKGTRQDSGDPLRYKQKALQWYRWRDVNPKEKMIVFSDGLDVDSMIRIHKDCQGEIIDTYGWGTNLTNDFEPRPNVGLIPLSLVIKPATVNGRGLVKLSDNIAKAMGIPKDIARYKKIFDYDETYFEPCMY</sequence>
<dbReference type="GO" id="GO:0004516">
    <property type="term" value="F:nicotinate phosphoribosyltransferase activity"/>
    <property type="evidence" value="ECO:0007669"/>
    <property type="project" value="UniProtKB-UniRule"/>
</dbReference>
<reference evidence="10 11" key="1">
    <citation type="journal article" date="2016" name="Nat. Commun.">
        <title>Thousands of microbial genomes shed light on interconnected biogeochemical processes in an aquifer system.</title>
        <authorList>
            <person name="Anantharaman K."/>
            <person name="Brown C.T."/>
            <person name="Hug L.A."/>
            <person name="Sharon I."/>
            <person name="Castelle C.J."/>
            <person name="Probst A.J."/>
            <person name="Thomas B.C."/>
            <person name="Singh A."/>
            <person name="Wilkins M.J."/>
            <person name="Karaoz U."/>
            <person name="Brodie E.L."/>
            <person name="Williams K.H."/>
            <person name="Hubbard S.S."/>
            <person name="Banfield J.F."/>
        </authorList>
    </citation>
    <scope>NUCLEOTIDE SEQUENCE [LARGE SCALE GENOMIC DNA]</scope>
</reference>
<dbReference type="PIRSF" id="PIRSF000484">
    <property type="entry name" value="NAPRT"/>
    <property type="match status" value="1"/>
</dbReference>
<keyword evidence="10" id="KW-0328">Glycosyltransferase</keyword>
<comment type="PTM">
    <text evidence="7">Transiently phosphorylated on a His residue during the reaction cycle. Phosphorylation strongly increases the affinity for substrates and increases the rate of nicotinate D-ribonucleotide production. Dephosphorylation regenerates the low-affinity form of the enzyme, leading to product release.</text>
</comment>
<dbReference type="InterPro" id="IPR036068">
    <property type="entry name" value="Nicotinate_pribotase-like_C"/>
</dbReference>
<proteinExistence type="inferred from homology"/>
<evidence type="ECO:0000259" key="9">
    <source>
        <dbReference type="Pfam" id="PF17767"/>
    </source>
</evidence>
<keyword evidence="4" id="KW-0597">Phosphoprotein</keyword>
<dbReference type="Proteomes" id="UP000177117">
    <property type="component" value="Unassembled WGS sequence"/>
</dbReference>
<evidence type="ECO:0000256" key="2">
    <source>
        <dbReference type="ARBA" id="ARBA00010897"/>
    </source>
</evidence>
<comment type="catalytic activity">
    <reaction evidence="7">
        <text>5-phospho-alpha-D-ribose 1-diphosphate + nicotinate + ATP + H2O = nicotinate beta-D-ribonucleotide + ADP + phosphate + diphosphate</text>
        <dbReference type="Rhea" id="RHEA:36163"/>
        <dbReference type="ChEBI" id="CHEBI:15377"/>
        <dbReference type="ChEBI" id="CHEBI:30616"/>
        <dbReference type="ChEBI" id="CHEBI:32544"/>
        <dbReference type="ChEBI" id="CHEBI:33019"/>
        <dbReference type="ChEBI" id="CHEBI:43474"/>
        <dbReference type="ChEBI" id="CHEBI:57502"/>
        <dbReference type="ChEBI" id="CHEBI:58017"/>
        <dbReference type="ChEBI" id="CHEBI:456216"/>
        <dbReference type="EC" id="6.3.4.21"/>
    </reaction>
</comment>
<comment type="function">
    <text evidence="7">Catalyzes the synthesis of beta-nicotinate D-ribonucleotide from nicotinate and 5-phospho-D-ribose 1-phosphate at the expense of ATP.</text>
</comment>
<dbReference type="PANTHER" id="PTHR11098">
    <property type="entry name" value="NICOTINATE PHOSPHORIBOSYLTRANSFERASE"/>
    <property type="match status" value="1"/>
</dbReference>
<evidence type="ECO:0000313" key="11">
    <source>
        <dbReference type="Proteomes" id="UP000177117"/>
    </source>
</evidence>
<feature type="domain" description="Nicotinate/nicotinamide phosphoribosyltransferase" evidence="8">
    <location>
        <begin position="186"/>
        <end position="423"/>
    </location>
</feature>
<protein>
    <recommendedName>
        <fullName evidence="3 7">Nicotinate phosphoribosyltransferase</fullName>
        <ecNumber evidence="3 7">6.3.4.21</ecNumber>
    </recommendedName>
</protein>
<evidence type="ECO:0000256" key="3">
    <source>
        <dbReference type="ARBA" id="ARBA00013236"/>
    </source>
</evidence>
<name>A0A1F8EJU5_9BACT</name>
<evidence type="ECO:0000256" key="1">
    <source>
        <dbReference type="ARBA" id="ARBA00004952"/>
    </source>
</evidence>
<dbReference type="GO" id="GO:0016757">
    <property type="term" value="F:glycosyltransferase activity"/>
    <property type="evidence" value="ECO:0007669"/>
    <property type="project" value="UniProtKB-KW"/>
</dbReference>